<gene>
    <name evidence="7" type="primary">ORF</name>
</gene>
<dbReference type="InterPro" id="IPR043128">
    <property type="entry name" value="Rev_trsase/Diguanyl_cyclase"/>
</dbReference>
<dbReference type="PANTHER" id="PTHR47331">
    <property type="entry name" value="PHD-TYPE DOMAIN-CONTAINING PROTEIN"/>
    <property type="match status" value="1"/>
</dbReference>
<feature type="transmembrane region" description="Helical" evidence="3">
    <location>
        <begin position="2318"/>
        <end position="2339"/>
    </location>
</feature>
<dbReference type="Gene3D" id="2.40.70.10">
    <property type="entry name" value="Acid Proteases"/>
    <property type="match status" value="1"/>
</dbReference>
<reference evidence="6" key="1">
    <citation type="submission" date="2002-11" db="EMBL/GenBank/DDBJ databases">
        <title>Complete sequence of roo transposable element from Drosophila melanogaster P1:DS00941.</title>
        <authorList>
            <person name="Kaminker J.S."/>
            <person name="Liao G."/>
            <person name="Bergman C.M."/>
            <person name="Kronmiller B."/>
            <person name="Carlson J."/>
            <person name="Rubin G.M."/>
            <person name="Ashburner M."/>
            <person name="Celniker S.E."/>
        </authorList>
    </citation>
    <scope>NUCLEOTIDE SEQUENCE</scope>
</reference>
<dbReference type="InterPro" id="IPR012337">
    <property type="entry name" value="RNaseH-like_sf"/>
</dbReference>
<evidence type="ECO:0000256" key="2">
    <source>
        <dbReference type="SAM" id="Coils"/>
    </source>
</evidence>
<dbReference type="EMBL" id="AY180917">
    <property type="protein sequence ID" value="AAN87269.1"/>
    <property type="molecule type" value="Genomic_DNA"/>
</dbReference>
<dbReference type="FlyBase" id="FBgn0043856">
    <property type="gene designation" value="roo\ORF"/>
</dbReference>
<dbReference type="Pfam" id="PF17921">
    <property type="entry name" value="Integrase_H2C2"/>
    <property type="match status" value="1"/>
</dbReference>
<dbReference type="GO" id="GO:0071897">
    <property type="term" value="P:DNA biosynthetic process"/>
    <property type="evidence" value="ECO:0007669"/>
    <property type="project" value="UniProtKB-ARBA"/>
</dbReference>
<dbReference type="CDD" id="cd01644">
    <property type="entry name" value="RT_pepA17"/>
    <property type="match status" value="1"/>
</dbReference>
<keyword evidence="2" id="KW-0175">Coiled coil</keyword>
<dbReference type="InterPro" id="IPR005312">
    <property type="entry name" value="DUF1759"/>
</dbReference>
<dbReference type="Gene3D" id="3.10.10.10">
    <property type="entry name" value="HIV Type 1 Reverse Transcriptase, subunit A, domain 1"/>
    <property type="match status" value="1"/>
</dbReference>
<dbReference type="Pfam" id="PF12259">
    <property type="entry name" value="Baculo_F"/>
    <property type="match status" value="1"/>
</dbReference>
<dbReference type="GO" id="GO:0006508">
    <property type="term" value="P:proteolysis"/>
    <property type="evidence" value="ECO:0007669"/>
    <property type="project" value="InterPro"/>
</dbReference>
<sequence>MMSEKTIQFLKKQSEIILEIRKLEVKPTLTDVEILKLNELQKCFIANHSNLLKIGVVDHEYFNAKQYDLIMMVLEKIKNKNEKIKGESVENTFPKSNTVPKSNPPPTLNLEMRGHPEKEGIAQNNALKVEQAFRNNVGQFRVYLEDTSKLIDSSPDFLKIRKNKIEFLWHKIDNLIEQVNSRFESSLFEEEISELEFDKQNILTAINSRLSGTINKAEMSTVVKAEELPTLPKIQIPTFFGDSKEWDLFNELFTELIHVREDLSPSLKFNYLKSALKGEARNVVTHLLLGSGENYEATWEFLTKRYENKRNIFSDHMNRLMDMPNLNLESNKQIKTFIDTINESIYIIKLKAQLPEDVDAIFAHIILRKFNKESLNLYESHVKKTKEIQALSDVMDFLEQRLNSISSFSQEVKPVKKMINNNKNKNYSDNCAYCKLPGHYLIQCHKFKIMNPAERSDWVRKNGICLRCLRHPFGKKCISEQLCSTCRKPHHTLLHFAGHNPEKVNTCRTTGQALLATALIQVKSRYGGFEQLRALIDSGSQSTIISEESAQILKLKKFRSHTEISGVSSTGTCISKHKAVISIRNSPKNLEIEAIILPKLMKALPVNTINVDQKKWKNFKLADPDFNKPGRIDLIIGADVYTHILQNGVIKIDGLLGQKTDFGWIVSGCKKSKGKETIVATTIEIKELDRYWEVEEEEKDDIESEICENKFIKTTKKDSDGRYIVSIPFKEDVTLGDSKKQAIARYMNLEKKLKRNEKLKVDYTKFMNEYMDLGHMIEVSDEGKYFLPHQAVIRDSSLTTKLRVVFDASAKTTNNKSLNDIMWVGPRVQKDIFDIIIKWRKWEFVVSADIEKMYRQIKIDNNDQKYQYILWRNSPKEKIKTYKLTTVTYGTASAPYLATRVLVDIADKCKNQVISAIIRNDFYMDDLMTGADSVEEANKLITLIPHELQKVGFNLRKWISNNSKILTTVEDTGDNKVLNIIENECVKTLGLKWEPQKDLFKFSVNCNDESKNINKRVVLSTLAKIFDPLGWLAPVTVSGKLFIQKLWINKSEWDQELSIEDKNYWEKYKENLLLLENIRIPRWINSNSSSVIQIHGFADASEKAYAAVVYAKVGPHVNIIASKSRVNPIKNRKTIPKLELCAAHLLSELIQRLKGSIDNIMEIYAWSDSTITLAWINSGQSKIKFIKRRTDDIRKLKNTEWNHVKSEDNPADLASRGVDSNQLINCDFWWKGPKWLADPKELWPRQQSVEEPVLINTVLNDKIDDPIYELIERYSSIEKLIRIIAYINRFVQMKTRNKAYSSIISVKEIRIAETVVIKKQQEYQFRQEIKCLKIKKEIKTNNKILSLNPFLDKGGVLRVGGRLQNSNAEFNVKHPIILEKCHLTSLLIKNAHKETLHGGINLMRNYIQRKYWIFGLKNSLKKYLRECVTCARYKQNTAQQIMGNLPKYRVTMTFPFLNTGIDYAGPYYVKCSKNRGQKTFKGYVAVFVCMATKAIHLEMVSDLTSDAFLAALRRFIARRGKCSNIYSDNGTNFVGAARKLDQELFNAIQENITIAAQLEKDRIDWHFIPPAGPHFGGIWEAGVKSMKYHLKRIIGDTIFTYEEMSTLLCQIEACLNSRPLYTIVSEKDQQEVLTPGHFLIGRPPLEIVEPMEDEKIGNLDRWRLIQKIKKDFWVKWKSEYLHTLQQRNKWKKEIPNIEEGQIVLLKDENCHPARWPLGKVEKVHKGNDDKVRVAKVKMQEGYITRPITKICPLEGIKSVDKNEADQEPKRRTRATSGMSKIGIIMAMLLFVLSCQVSSALPKDIAPRYSIDKINKTSAIYLDPLGDVEIVSTSWNLVIYYKMDPYFKMLTKGNALIQSMRKVCERLHSFEEQCSLVLDNMQSQLSELEENNKLFMMQSRSRSKRAPFEFMGSLYHILFGIMDEDDREQLEENMKNLLDNQNNLDKLIQKQTSVVDSTSNLLKRTTEDVNSNFRSMQIRIENMTEVLKENYYVYKESIKFFMITKQLHSLIEEGEKIQAGIISLLIDINHGRLNTNILRPNQLKKEIAKIQQSLSENLVIPGKRSGTELKEVYTLLTARGLFIDDKLIISAKVPLFSRHPSKLFRLIPVPIRNEDRIIMVHTTSEYLIYNFEIDSYHIMTEATLNQCQKWQLNKRICKGSWPWNSANDNACEIQPLKPDKAANCIYKTVVDSKSYWVELEKKSSWLFKVPANSKVRLQCTGSQIELFDLPQQGVLSIAPYCTARTDDKILVAHHNIQSESEELLSTPYIGEVSGVPKIIWDPLKLSILNHTEEFERLNNEIKFMKENHQKLKDLHFHHISGHAGLIIALILMIVLIIYFIRKCAVQQRMQAITFAGPLPVL</sequence>
<evidence type="ECO:0000256" key="3">
    <source>
        <dbReference type="SAM" id="Phobius"/>
    </source>
</evidence>
<evidence type="ECO:0000259" key="4">
    <source>
        <dbReference type="PROSITE" id="PS50175"/>
    </source>
</evidence>
<keyword evidence="3" id="KW-0812">Transmembrane</keyword>
<name>Q8I7Q1_DROME</name>
<feature type="coiled-coil region" evidence="2">
    <location>
        <begin position="2286"/>
        <end position="2313"/>
    </location>
</feature>
<dbReference type="Gene3D" id="3.30.70.270">
    <property type="match status" value="1"/>
</dbReference>
<dbReference type="PROSITE" id="PS50175">
    <property type="entry name" value="ASP_PROT_RETROV"/>
    <property type="match status" value="1"/>
</dbReference>
<dbReference type="Pfam" id="PF00078">
    <property type="entry name" value="RVT_1"/>
    <property type="match status" value="1"/>
</dbReference>
<dbReference type="SUPFAM" id="SSF56672">
    <property type="entry name" value="DNA/RNA polymerases"/>
    <property type="match status" value="1"/>
</dbReference>
<dbReference type="PeptideAtlas" id="Q8I7Q1"/>
<dbReference type="InterPro" id="IPR000477">
    <property type="entry name" value="RT_dom"/>
</dbReference>
<accession>Q8I7Q1</accession>
<dbReference type="InterPro" id="IPR021109">
    <property type="entry name" value="Peptidase_aspartic_dom_sf"/>
</dbReference>
<dbReference type="InterPro" id="IPR040676">
    <property type="entry name" value="DUF5641"/>
</dbReference>
<proteinExistence type="predicted"/>
<dbReference type="Pfam" id="PF03564">
    <property type="entry name" value="DUF1759"/>
    <property type="match status" value="1"/>
</dbReference>
<dbReference type="GO" id="GO:0004190">
    <property type="term" value="F:aspartic-type endopeptidase activity"/>
    <property type="evidence" value="ECO:0007669"/>
    <property type="project" value="InterPro"/>
</dbReference>
<dbReference type="GO" id="GO:0015074">
    <property type="term" value="P:DNA integration"/>
    <property type="evidence" value="ECO:0007669"/>
    <property type="project" value="InterPro"/>
</dbReference>
<evidence type="ECO:0000256" key="1">
    <source>
        <dbReference type="ARBA" id="ARBA00022801"/>
    </source>
</evidence>
<dbReference type="InterPro" id="IPR008042">
    <property type="entry name" value="Retrotrans_Pao"/>
</dbReference>
<dbReference type="GO" id="GO:0042575">
    <property type="term" value="C:DNA polymerase complex"/>
    <property type="evidence" value="ECO:0007669"/>
    <property type="project" value="UniProtKB-ARBA"/>
</dbReference>
<keyword evidence="1" id="KW-0378">Hydrolase</keyword>
<dbReference type="Pfam" id="PF18701">
    <property type="entry name" value="DUF5641"/>
    <property type="match status" value="1"/>
</dbReference>
<keyword evidence="3" id="KW-1133">Transmembrane helix</keyword>
<dbReference type="InterPro" id="IPR022048">
    <property type="entry name" value="Envelope_fusion-like"/>
</dbReference>
<dbReference type="PANTHER" id="PTHR47331:SF1">
    <property type="entry name" value="GAG-LIKE PROTEIN"/>
    <property type="match status" value="1"/>
</dbReference>
<dbReference type="Gene3D" id="1.10.340.70">
    <property type="match status" value="1"/>
</dbReference>
<feature type="domain" description="Integrase catalytic" evidence="5">
    <location>
        <begin position="1451"/>
        <end position="1652"/>
    </location>
</feature>
<dbReference type="InterPro" id="IPR001584">
    <property type="entry name" value="Integrase_cat-core"/>
</dbReference>
<dbReference type="GO" id="GO:0003676">
    <property type="term" value="F:nucleic acid binding"/>
    <property type="evidence" value="ECO:0007669"/>
    <property type="project" value="InterPro"/>
</dbReference>
<feature type="domain" description="Peptidase A2" evidence="4">
    <location>
        <begin position="532"/>
        <end position="613"/>
    </location>
</feature>
<dbReference type="Gene3D" id="3.30.420.10">
    <property type="entry name" value="Ribonuclease H-like superfamily/Ribonuclease H"/>
    <property type="match status" value="1"/>
</dbReference>
<dbReference type="InterPro" id="IPR036397">
    <property type="entry name" value="RNaseH_sf"/>
</dbReference>
<dbReference type="Pfam" id="PF05380">
    <property type="entry name" value="Peptidase_A17"/>
    <property type="match status" value="1"/>
</dbReference>
<evidence type="ECO:0000313" key="7">
    <source>
        <dbReference type="FlyBase" id="FBgn0043856"/>
    </source>
</evidence>
<dbReference type="SUPFAM" id="SSF53098">
    <property type="entry name" value="Ribonuclease H-like"/>
    <property type="match status" value="1"/>
</dbReference>
<dbReference type="InterPro" id="IPR001995">
    <property type="entry name" value="Peptidase_A2_cat"/>
</dbReference>
<dbReference type="InterPro" id="IPR043502">
    <property type="entry name" value="DNA/RNA_pol_sf"/>
</dbReference>
<keyword evidence="3" id="KW-0472">Membrane</keyword>
<protein>
    <submittedName>
        <fullName evidence="6">ORF</fullName>
    </submittedName>
</protein>
<organism evidence="6">
    <name type="scientific">Drosophila melanogaster</name>
    <name type="common">Fruit fly</name>
    <dbReference type="NCBI Taxonomy" id="7227"/>
    <lineage>
        <taxon>Eukaryota</taxon>
        <taxon>Metazoa</taxon>
        <taxon>Ecdysozoa</taxon>
        <taxon>Arthropoda</taxon>
        <taxon>Hexapoda</taxon>
        <taxon>Insecta</taxon>
        <taxon>Pterygota</taxon>
        <taxon>Neoptera</taxon>
        <taxon>Endopterygota</taxon>
        <taxon>Diptera</taxon>
        <taxon>Brachycera</taxon>
        <taxon>Muscomorpha</taxon>
        <taxon>Ephydroidea</taxon>
        <taxon>Drosophilidae</taxon>
        <taxon>Drosophila</taxon>
        <taxon>Sophophora</taxon>
    </lineage>
</organism>
<evidence type="ECO:0000313" key="6">
    <source>
        <dbReference type="EMBL" id="AAN87269.1"/>
    </source>
</evidence>
<feature type="coiled-coil region" evidence="2">
    <location>
        <begin position="1870"/>
        <end position="1897"/>
    </location>
</feature>
<dbReference type="InterPro" id="IPR041588">
    <property type="entry name" value="Integrase_H2C2"/>
</dbReference>
<evidence type="ECO:0000259" key="5">
    <source>
        <dbReference type="PROSITE" id="PS50994"/>
    </source>
</evidence>
<dbReference type="PROSITE" id="PS50994">
    <property type="entry name" value="INTEGRASE"/>
    <property type="match status" value="1"/>
</dbReference>